<keyword evidence="2" id="KW-1185">Reference proteome</keyword>
<evidence type="ECO:0000313" key="1">
    <source>
        <dbReference type="EMBL" id="KAJ0029787.1"/>
    </source>
</evidence>
<dbReference type="Proteomes" id="UP001163603">
    <property type="component" value="Chromosome 8"/>
</dbReference>
<dbReference type="EMBL" id="CM047743">
    <property type="protein sequence ID" value="KAJ0029787.1"/>
    <property type="molecule type" value="Genomic_DNA"/>
</dbReference>
<proteinExistence type="predicted"/>
<accession>A0ACC0Y5W8</accession>
<reference evidence="2" key="1">
    <citation type="journal article" date="2023" name="G3 (Bethesda)">
        <title>Genome assembly and association tests identify interacting loci associated with vigor, precocity, and sex in interspecific pistachio rootstocks.</title>
        <authorList>
            <person name="Palmer W."/>
            <person name="Jacygrad E."/>
            <person name="Sagayaradj S."/>
            <person name="Cavanaugh K."/>
            <person name="Han R."/>
            <person name="Bertier L."/>
            <person name="Beede B."/>
            <person name="Kafkas S."/>
            <person name="Golino D."/>
            <person name="Preece J."/>
            <person name="Michelmore R."/>
        </authorList>
    </citation>
    <scope>NUCLEOTIDE SEQUENCE [LARGE SCALE GENOMIC DNA]</scope>
</reference>
<sequence length="125" mass="13514">MAATGAADGFFRCVYEGCISGGDTEIERRPYHRNCGCALHSKSNNKGRGNYICPNGLPKCKNVSYPIRRSWSEGSLVLAASNYSSPSTSPLIELGGSSSSAASSSRPPQYHQRHRSCINEEDLKV</sequence>
<organism evidence="1 2">
    <name type="scientific">Pistacia integerrima</name>
    <dbReference type="NCBI Taxonomy" id="434235"/>
    <lineage>
        <taxon>Eukaryota</taxon>
        <taxon>Viridiplantae</taxon>
        <taxon>Streptophyta</taxon>
        <taxon>Embryophyta</taxon>
        <taxon>Tracheophyta</taxon>
        <taxon>Spermatophyta</taxon>
        <taxon>Magnoliopsida</taxon>
        <taxon>eudicotyledons</taxon>
        <taxon>Gunneridae</taxon>
        <taxon>Pentapetalae</taxon>
        <taxon>rosids</taxon>
        <taxon>malvids</taxon>
        <taxon>Sapindales</taxon>
        <taxon>Anacardiaceae</taxon>
        <taxon>Pistacia</taxon>
    </lineage>
</organism>
<evidence type="ECO:0000313" key="2">
    <source>
        <dbReference type="Proteomes" id="UP001163603"/>
    </source>
</evidence>
<name>A0ACC0Y5W8_9ROSI</name>
<comment type="caution">
    <text evidence="1">The sequence shown here is derived from an EMBL/GenBank/DDBJ whole genome shotgun (WGS) entry which is preliminary data.</text>
</comment>
<protein>
    <submittedName>
        <fullName evidence="1">Uncharacterized protein</fullName>
    </submittedName>
</protein>
<gene>
    <name evidence="1" type="ORF">Pint_14691</name>
</gene>